<keyword evidence="3" id="KW-0342">GTP-binding</keyword>
<dbReference type="PROSITE" id="PS51420">
    <property type="entry name" value="RHO"/>
    <property type="match status" value="1"/>
</dbReference>
<reference evidence="8 9" key="1">
    <citation type="journal article" date="2015" name="Genome Biol. Evol.">
        <title>Comparative Genomics of a Bacterivorous Green Alga Reveals Evolutionary Causalities and Consequences of Phago-Mixotrophic Mode of Nutrition.</title>
        <authorList>
            <person name="Burns J.A."/>
            <person name="Paasch A."/>
            <person name="Narechania A."/>
            <person name="Kim E."/>
        </authorList>
    </citation>
    <scope>NUCLEOTIDE SEQUENCE [LARGE SCALE GENOMIC DNA]</scope>
    <source>
        <strain evidence="8 9">PLY_AMNH</strain>
    </source>
</reference>
<comment type="caution">
    <text evidence="8">The sequence shown here is derived from an EMBL/GenBank/DDBJ whole genome shotgun (WGS) entry which is preliminary data.</text>
</comment>
<evidence type="ECO:0000256" key="3">
    <source>
        <dbReference type="ARBA" id="ARBA00023134"/>
    </source>
</evidence>
<accession>A0AAE0C3W3</accession>
<dbReference type="SMART" id="SM00173">
    <property type="entry name" value="RAS"/>
    <property type="match status" value="1"/>
</dbReference>
<feature type="region of interest" description="Disordered" evidence="7">
    <location>
        <begin position="188"/>
        <end position="212"/>
    </location>
</feature>
<dbReference type="PROSITE" id="PS51421">
    <property type="entry name" value="RAS"/>
    <property type="match status" value="1"/>
</dbReference>
<dbReference type="InterPro" id="IPR001806">
    <property type="entry name" value="Small_GTPase"/>
</dbReference>
<dbReference type="NCBIfam" id="TIGR00231">
    <property type="entry name" value="small_GTP"/>
    <property type="match status" value="1"/>
</dbReference>
<dbReference type="GO" id="GO:0090385">
    <property type="term" value="P:phagosome-lysosome fusion"/>
    <property type="evidence" value="ECO:0007669"/>
    <property type="project" value="TreeGrafter"/>
</dbReference>
<evidence type="ECO:0000256" key="2">
    <source>
        <dbReference type="ARBA" id="ARBA00022741"/>
    </source>
</evidence>
<keyword evidence="4" id="KW-0449">Lipoprotein</keyword>
<dbReference type="Proteomes" id="UP001190700">
    <property type="component" value="Unassembled WGS sequence"/>
</dbReference>
<dbReference type="SMART" id="SM00174">
    <property type="entry name" value="RHO"/>
    <property type="match status" value="1"/>
</dbReference>
<dbReference type="PANTHER" id="PTHR47981:SF20">
    <property type="entry name" value="RAS-RELATED PROTEIN RAB-7A"/>
    <property type="match status" value="1"/>
</dbReference>
<dbReference type="Pfam" id="PF00071">
    <property type="entry name" value="Ras"/>
    <property type="match status" value="1"/>
</dbReference>
<evidence type="ECO:0000256" key="5">
    <source>
        <dbReference type="ARBA" id="ARBA00023289"/>
    </source>
</evidence>
<dbReference type="GO" id="GO:0005764">
    <property type="term" value="C:lysosome"/>
    <property type="evidence" value="ECO:0007669"/>
    <property type="project" value="TreeGrafter"/>
</dbReference>
<evidence type="ECO:0000313" key="9">
    <source>
        <dbReference type="Proteomes" id="UP001190700"/>
    </source>
</evidence>
<protein>
    <submittedName>
        <fullName evidence="8">Ypt/Rab-type GTPase Rab7</fullName>
    </submittedName>
</protein>
<dbReference type="EMBL" id="LGRX02029361">
    <property type="protein sequence ID" value="KAK3246945.1"/>
    <property type="molecule type" value="Genomic_DNA"/>
</dbReference>
<name>A0AAE0C3W3_9CHLO</name>
<evidence type="ECO:0000256" key="4">
    <source>
        <dbReference type="ARBA" id="ARBA00023288"/>
    </source>
</evidence>
<dbReference type="GO" id="GO:0005525">
    <property type="term" value="F:GTP binding"/>
    <property type="evidence" value="ECO:0007669"/>
    <property type="project" value="UniProtKB-KW"/>
</dbReference>
<keyword evidence="5" id="KW-0636">Prenylation</keyword>
<evidence type="ECO:0000256" key="1">
    <source>
        <dbReference type="ARBA" id="ARBA00006270"/>
    </source>
</evidence>
<keyword evidence="2" id="KW-0547">Nucleotide-binding</keyword>
<keyword evidence="9" id="KW-1185">Reference proteome</keyword>
<dbReference type="SMART" id="SM00175">
    <property type="entry name" value="RAB"/>
    <property type="match status" value="1"/>
</dbReference>
<dbReference type="GO" id="GO:0005770">
    <property type="term" value="C:late endosome"/>
    <property type="evidence" value="ECO:0007669"/>
    <property type="project" value="TreeGrafter"/>
</dbReference>
<comment type="similarity">
    <text evidence="1">Belongs to the small GTPase superfamily. Rab family.</text>
</comment>
<dbReference type="GO" id="GO:0045335">
    <property type="term" value="C:phagocytic vesicle"/>
    <property type="evidence" value="ECO:0007669"/>
    <property type="project" value="TreeGrafter"/>
</dbReference>
<dbReference type="InterPro" id="IPR027417">
    <property type="entry name" value="P-loop_NTPase"/>
</dbReference>
<evidence type="ECO:0000256" key="7">
    <source>
        <dbReference type="SAM" id="MobiDB-lite"/>
    </source>
</evidence>
<dbReference type="GO" id="GO:0003924">
    <property type="term" value="F:GTPase activity"/>
    <property type="evidence" value="ECO:0007669"/>
    <property type="project" value="InterPro"/>
</dbReference>
<organism evidence="8 9">
    <name type="scientific">Cymbomonas tetramitiformis</name>
    <dbReference type="NCBI Taxonomy" id="36881"/>
    <lineage>
        <taxon>Eukaryota</taxon>
        <taxon>Viridiplantae</taxon>
        <taxon>Chlorophyta</taxon>
        <taxon>Pyramimonadophyceae</taxon>
        <taxon>Pyramimonadales</taxon>
        <taxon>Pyramimonadaceae</taxon>
        <taxon>Cymbomonas</taxon>
    </lineage>
</organism>
<dbReference type="PRINTS" id="PR00449">
    <property type="entry name" value="RASTRNSFRMNG"/>
</dbReference>
<dbReference type="SMART" id="SM00176">
    <property type="entry name" value="RAN"/>
    <property type="match status" value="1"/>
</dbReference>
<comment type="subcellular location">
    <subcellularLocation>
        <location evidence="6">Endomembrane system</location>
        <topology evidence="6">Lipid-anchor</topology>
        <orientation evidence="6">Cytoplasmic side</orientation>
    </subcellularLocation>
</comment>
<evidence type="ECO:0000256" key="6">
    <source>
        <dbReference type="ARBA" id="ARBA00046278"/>
    </source>
</evidence>
<proteinExistence type="inferred from homology"/>
<dbReference type="Gene3D" id="3.40.50.300">
    <property type="entry name" value="P-loop containing nucleotide triphosphate hydrolases"/>
    <property type="match status" value="1"/>
</dbReference>
<dbReference type="AlphaFoldDB" id="A0AAE0C3W3"/>
<dbReference type="SUPFAM" id="SSF52540">
    <property type="entry name" value="P-loop containing nucleoside triphosphate hydrolases"/>
    <property type="match status" value="1"/>
</dbReference>
<dbReference type="FunFam" id="3.40.50.300:FF:000086">
    <property type="entry name" value="Ras-related small GTPase"/>
    <property type="match status" value="1"/>
</dbReference>
<sequence length="212" mass="23682">MPTVRKRILIKLVVLGDSGVGKTSLMTQYVQGSFSAKYKATIGADFLAREVSVDDRVVNVQFWDTAGQERFQSLGSVFYRGADCCLLVFDVNNAASFENLLSWRDEFLQQANPKNPDDFPFVVVGNKVDESRDKRVVSDTRATKWCETHCNIPYFSTSAKENKSVEEAIQTLVRLSLKSQQSDDVYLGTNPKDSMSLKPGQDPKSCDINPCC</sequence>
<dbReference type="InterPro" id="IPR005225">
    <property type="entry name" value="Small_GTP-bd"/>
</dbReference>
<dbReference type="PANTHER" id="PTHR47981">
    <property type="entry name" value="RAB FAMILY"/>
    <property type="match status" value="1"/>
</dbReference>
<dbReference type="PROSITE" id="PS51419">
    <property type="entry name" value="RAB"/>
    <property type="match status" value="1"/>
</dbReference>
<gene>
    <name evidence="8" type="ORF">CYMTET_43544</name>
</gene>
<dbReference type="CDD" id="cd01862">
    <property type="entry name" value="Rab7"/>
    <property type="match status" value="1"/>
</dbReference>
<evidence type="ECO:0000313" key="8">
    <source>
        <dbReference type="EMBL" id="KAK3246945.1"/>
    </source>
</evidence>